<accession>A0A939E4I7</accession>
<gene>
    <name evidence="2" type="ORF">JZY06_11635</name>
</gene>
<keyword evidence="3" id="KW-1185">Reference proteome</keyword>
<dbReference type="Pfam" id="PF02371">
    <property type="entry name" value="Transposase_20"/>
    <property type="match status" value="1"/>
</dbReference>
<evidence type="ECO:0000259" key="1">
    <source>
        <dbReference type="Pfam" id="PF02371"/>
    </source>
</evidence>
<dbReference type="InterPro" id="IPR003346">
    <property type="entry name" value="Transposase_20"/>
</dbReference>
<dbReference type="EMBL" id="JAFLEQ010000017">
    <property type="protein sequence ID" value="MBN9645257.1"/>
    <property type="molecule type" value="Genomic_DNA"/>
</dbReference>
<proteinExistence type="predicted"/>
<feature type="domain" description="Transposase IS116/IS110/IS902 C-terminal" evidence="1">
    <location>
        <begin position="1"/>
        <end position="32"/>
    </location>
</feature>
<dbReference type="GO" id="GO:0004803">
    <property type="term" value="F:transposase activity"/>
    <property type="evidence" value="ECO:0007669"/>
    <property type="project" value="InterPro"/>
</dbReference>
<dbReference type="Proteomes" id="UP000664332">
    <property type="component" value="Unassembled WGS sequence"/>
</dbReference>
<reference evidence="2" key="1">
    <citation type="submission" date="2021-03" db="EMBL/GenBank/DDBJ databases">
        <authorList>
            <person name="Sun Q."/>
        </authorList>
    </citation>
    <scope>NUCLEOTIDE SEQUENCE</scope>
    <source>
        <strain evidence="2">CCM 8862</strain>
    </source>
</reference>
<dbReference type="GO" id="GO:0003677">
    <property type="term" value="F:DNA binding"/>
    <property type="evidence" value="ECO:0007669"/>
    <property type="project" value="InterPro"/>
</dbReference>
<dbReference type="GO" id="GO:0006313">
    <property type="term" value="P:DNA transposition"/>
    <property type="evidence" value="ECO:0007669"/>
    <property type="project" value="InterPro"/>
</dbReference>
<name>A0A939E4I7_9CORY</name>
<comment type="caution">
    <text evidence="2">The sequence shown here is derived from an EMBL/GenBank/DDBJ whole genome shotgun (WGS) entry which is preliminary data.</text>
</comment>
<evidence type="ECO:0000313" key="2">
    <source>
        <dbReference type="EMBL" id="MBN9645257.1"/>
    </source>
</evidence>
<protein>
    <submittedName>
        <fullName evidence="2">IS110 family transposase</fullName>
    </submittedName>
</protein>
<organism evidence="2 3">
    <name type="scientific">Corynebacterium mendelii</name>
    <dbReference type="NCBI Taxonomy" id="2765362"/>
    <lineage>
        <taxon>Bacteria</taxon>
        <taxon>Bacillati</taxon>
        <taxon>Actinomycetota</taxon>
        <taxon>Actinomycetes</taxon>
        <taxon>Mycobacteriales</taxon>
        <taxon>Corynebacteriaceae</taxon>
        <taxon>Corynebacterium</taxon>
    </lineage>
</organism>
<dbReference type="RefSeq" id="WP_207279720.1">
    <property type="nucleotide sequence ID" value="NZ_JAFLEQ010000017.1"/>
</dbReference>
<dbReference type="AlphaFoldDB" id="A0A939E4I7"/>
<evidence type="ECO:0000313" key="3">
    <source>
        <dbReference type="Proteomes" id="UP000664332"/>
    </source>
</evidence>
<sequence length="53" mass="5685">MPGIGPQTAATILMCIGDISHFRTPAQLASYAKPVPTGQTIRNTNQQFRAEQG</sequence>